<reference evidence="2 3" key="1">
    <citation type="submission" date="2021-04" db="EMBL/GenBank/DDBJ databases">
        <title>Pseudomonas boanensis sp. nov., a bacterium isolated from river water used for household purposes in Boane District, Mozambique.</title>
        <authorList>
            <person name="Nicklasson M."/>
            <person name="Martin-Rodriguez A.J."/>
            <person name="Thorell K."/>
            <person name="Neves L."/>
            <person name="Mussagy A."/>
            <person name="Rydberg H.A."/>
            <person name="Hernroth B."/>
            <person name="Svensson-Stadler L."/>
            <person name="Sjoling A."/>
        </authorList>
    </citation>
    <scope>NUCLEOTIDE SEQUENCE [LARGE SCALE GENOMIC DNA]</scope>
    <source>
        <strain evidence="2 3">DB1</strain>
    </source>
</reference>
<dbReference type="Pfam" id="PF06568">
    <property type="entry name" value="YjiS-like"/>
    <property type="match status" value="1"/>
</dbReference>
<organism evidence="2 3">
    <name type="scientific">Metapseudomonas boanensis</name>
    <dbReference type="NCBI Taxonomy" id="2822138"/>
    <lineage>
        <taxon>Bacteria</taxon>
        <taxon>Pseudomonadati</taxon>
        <taxon>Pseudomonadota</taxon>
        <taxon>Gammaproteobacteria</taxon>
        <taxon>Pseudomonadales</taxon>
        <taxon>Pseudomonadaceae</taxon>
        <taxon>Metapseudomonas</taxon>
    </lineage>
</organism>
<evidence type="ECO:0000259" key="1">
    <source>
        <dbReference type="Pfam" id="PF06568"/>
    </source>
</evidence>
<proteinExistence type="predicted"/>
<evidence type="ECO:0000313" key="3">
    <source>
        <dbReference type="Proteomes" id="UP001519667"/>
    </source>
</evidence>
<keyword evidence="3" id="KW-1185">Reference proteome</keyword>
<dbReference type="EMBL" id="JAGTIS010000001">
    <property type="protein sequence ID" value="MBT8765310.1"/>
    <property type="molecule type" value="Genomic_DNA"/>
</dbReference>
<gene>
    <name evidence="2" type="ORF">J7302_04060</name>
</gene>
<accession>A0ABS5XC92</accession>
<comment type="caution">
    <text evidence="2">The sequence shown here is derived from an EMBL/GenBank/DDBJ whole genome shotgun (WGS) entry which is preliminary data.</text>
</comment>
<evidence type="ECO:0000313" key="2">
    <source>
        <dbReference type="EMBL" id="MBT8765310.1"/>
    </source>
</evidence>
<name>A0ABS5XC92_9GAMM</name>
<dbReference type="InterPro" id="IPR009506">
    <property type="entry name" value="YjiS-like"/>
</dbReference>
<feature type="domain" description="YjiS-like" evidence="1">
    <location>
        <begin position="30"/>
        <end position="64"/>
    </location>
</feature>
<dbReference type="RefSeq" id="WP_215370646.1">
    <property type="nucleotide sequence ID" value="NZ_CP113889.1"/>
</dbReference>
<sequence length="79" mass="9231">MKGQYGFVGTLHQGQALGSPSRDNLIERAWKQVKRWNQLARERYQLATLSDEMLKDIGLTHSDVMQESERPFWDDPLKK</sequence>
<dbReference type="Proteomes" id="UP001519667">
    <property type="component" value="Unassembled WGS sequence"/>
</dbReference>
<protein>
    <submittedName>
        <fullName evidence="2">DUF1127 domain-containing protein</fullName>
    </submittedName>
</protein>